<comment type="caution">
    <text evidence="14">The sequence shown here is derived from an EMBL/GenBank/DDBJ whole genome shotgun (WGS) entry which is preliminary data.</text>
</comment>
<evidence type="ECO:0000256" key="11">
    <source>
        <dbReference type="ARBA" id="ARBA00047527"/>
    </source>
</evidence>
<feature type="binding site" evidence="12">
    <location>
        <position position="327"/>
    </location>
    <ligand>
        <name>UDP-N-acetyl-alpha-D-glucosamine</name>
        <dbReference type="ChEBI" id="CHEBI:57705"/>
    </ligand>
</feature>
<keyword evidence="4 12" id="KW-0132">Cell division</keyword>
<keyword evidence="9 12" id="KW-0961">Cell wall biogenesis/degradation</keyword>
<comment type="caution">
    <text evidence="12">Lacks conserved residue(s) required for the propagation of feature annotation.</text>
</comment>
<comment type="function">
    <text evidence="12">Cell wall formation. Adds enolpyruvyl to UDP-N-acetylglucosamine.</text>
</comment>
<dbReference type="PANTHER" id="PTHR43783:SF1">
    <property type="entry name" value="UDP-N-ACETYLGLUCOSAMINE 1-CARBOXYVINYLTRANSFERASE"/>
    <property type="match status" value="1"/>
</dbReference>
<dbReference type="SUPFAM" id="SSF55205">
    <property type="entry name" value="EPT/RTPC-like"/>
    <property type="match status" value="1"/>
</dbReference>
<proteinExistence type="inferred from homology"/>
<evidence type="ECO:0000256" key="8">
    <source>
        <dbReference type="ARBA" id="ARBA00023306"/>
    </source>
</evidence>
<protein>
    <recommendedName>
        <fullName evidence="12">UDP-N-acetylglucosamine 1-carboxyvinyltransferase</fullName>
        <ecNumber evidence="12">2.5.1.7</ecNumber>
    </recommendedName>
    <alternativeName>
        <fullName evidence="12">Enoylpyruvate transferase</fullName>
    </alternativeName>
    <alternativeName>
        <fullName evidence="12">UDP-N-acetylglucosamine enolpyruvyl transferase</fullName>
        <shortName evidence="12">EPT</shortName>
    </alternativeName>
</protein>
<evidence type="ECO:0000256" key="10">
    <source>
        <dbReference type="ARBA" id="ARBA00038367"/>
    </source>
</evidence>
<evidence type="ECO:0000256" key="1">
    <source>
        <dbReference type="ARBA" id="ARBA00004496"/>
    </source>
</evidence>
<evidence type="ECO:0000256" key="4">
    <source>
        <dbReference type="ARBA" id="ARBA00022618"/>
    </source>
</evidence>
<dbReference type="NCBIfam" id="TIGR01072">
    <property type="entry name" value="murA"/>
    <property type="match status" value="1"/>
</dbReference>
<sequence>MGKLIVRGGNKLAGEVDVSGAKNSVLPILAATVLNGGMNVIHNIPNLSDVSIMIKILVAVGCSVKKEGSTVIVDSSGLNNYEIPEYLVREMRSSIIVLGSMLARCGQVRISYPGGCELGPRPIDLHLKALREMGAVIKEEHGFLICDAKKMKGTEIQLDFPSVGATENIMLAAVFAEGTTTIRNAAREPEIRDLQNFINRVGGKVTGAGSATIRIEGVKKLKDVEHQIIPDRIVAGTFLAAAAITKGEIVLNNVIPEHLQSILFKLKEAGCTISIYKNSIRLNAPNKIKAIESIKTMPYPGFPTDMQSQILSLMALSDGITIFTENIFENRYKHAYELTRMGANIKIDGRVAIVKGVDKLSGATVAAHDLRGGAALIIAGLAAEGTTLIENTHHIDRGYDNIDGLLVKLGADIKKQ</sequence>
<gene>
    <name evidence="12" type="primary">murA</name>
    <name evidence="14" type="ORF">EDD79_100173</name>
</gene>
<dbReference type="GO" id="GO:0019277">
    <property type="term" value="P:UDP-N-acetylgalactosamine biosynthetic process"/>
    <property type="evidence" value="ECO:0007669"/>
    <property type="project" value="InterPro"/>
</dbReference>
<evidence type="ECO:0000256" key="2">
    <source>
        <dbReference type="ARBA" id="ARBA00004752"/>
    </source>
</evidence>
<keyword evidence="6 12" id="KW-0133">Cell shape</keyword>
<evidence type="ECO:0000313" key="14">
    <source>
        <dbReference type="EMBL" id="TCQ07989.1"/>
    </source>
</evidence>
<dbReference type="AlphaFoldDB" id="A0A4R2UCJ9"/>
<keyword evidence="8 12" id="KW-0131">Cell cycle</keyword>
<comment type="pathway">
    <text evidence="2 12">Cell wall biogenesis; peptidoglycan biosynthesis.</text>
</comment>
<evidence type="ECO:0000256" key="9">
    <source>
        <dbReference type="ARBA" id="ARBA00023316"/>
    </source>
</evidence>
<name>A0A4R2UCJ9_9FIRM</name>
<dbReference type="RefSeq" id="WP_132847166.1">
    <property type="nucleotide sequence ID" value="NZ_CP058648.1"/>
</dbReference>
<feature type="binding site" evidence="12">
    <location>
        <begin position="121"/>
        <end position="125"/>
    </location>
    <ligand>
        <name>UDP-N-acetyl-alpha-D-glucosamine</name>
        <dbReference type="ChEBI" id="CHEBI:57705"/>
    </ligand>
</feature>
<dbReference type="CDD" id="cd01555">
    <property type="entry name" value="UdpNAET"/>
    <property type="match status" value="1"/>
</dbReference>
<comment type="catalytic activity">
    <reaction evidence="11 12">
        <text>phosphoenolpyruvate + UDP-N-acetyl-alpha-D-glucosamine = UDP-N-acetyl-3-O-(1-carboxyvinyl)-alpha-D-glucosamine + phosphate</text>
        <dbReference type="Rhea" id="RHEA:18681"/>
        <dbReference type="ChEBI" id="CHEBI:43474"/>
        <dbReference type="ChEBI" id="CHEBI:57705"/>
        <dbReference type="ChEBI" id="CHEBI:58702"/>
        <dbReference type="ChEBI" id="CHEBI:68483"/>
        <dbReference type="EC" id="2.5.1.7"/>
    </reaction>
</comment>
<feature type="binding site" evidence="12">
    <location>
        <position position="305"/>
    </location>
    <ligand>
        <name>UDP-N-acetyl-alpha-D-glucosamine</name>
        <dbReference type="ChEBI" id="CHEBI:57705"/>
    </ligand>
</feature>
<dbReference type="InterPro" id="IPR050068">
    <property type="entry name" value="MurA_subfamily"/>
</dbReference>
<dbReference type="Proteomes" id="UP000295504">
    <property type="component" value="Unassembled WGS sequence"/>
</dbReference>
<dbReference type="Gene3D" id="3.65.10.10">
    <property type="entry name" value="Enolpyruvate transferase domain"/>
    <property type="match status" value="2"/>
</dbReference>
<feature type="modified residue" description="2-(S-cysteinyl)pyruvic acid O-phosphothioketal" evidence="12">
    <location>
        <position position="116"/>
    </location>
</feature>
<dbReference type="InterPro" id="IPR013792">
    <property type="entry name" value="RNA3'P_cycl/enolpyr_Trfase_a/b"/>
</dbReference>
<keyword evidence="12" id="KW-0670">Pyruvate</keyword>
<dbReference type="OrthoDB" id="9803760at2"/>
<comment type="subcellular location">
    <subcellularLocation>
        <location evidence="1 12">Cytoplasm</location>
    </subcellularLocation>
</comment>
<evidence type="ECO:0000256" key="6">
    <source>
        <dbReference type="ARBA" id="ARBA00022960"/>
    </source>
</evidence>
<dbReference type="GO" id="GO:0051301">
    <property type="term" value="P:cell division"/>
    <property type="evidence" value="ECO:0007669"/>
    <property type="project" value="UniProtKB-KW"/>
</dbReference>
<dbReference type="EMBL" id="SLYC01000001">
    <property type="protein sequence ID" value="TCQ07989.1"/>
    <property type="molecule type" value="Genomic_DNA"/>
</dbReference>
<dbReference type="GO" id="GO:0008360">
    <property type="term" value="P:regulation of cell shape"/>
    <property type="evidence" value="ECO:0007669"/>
    <property type="project" value="UniProtKB-KW"/>
</dbReference>
<feature type="binding site" evidence="12">
    <location>
        <begin position="22"/>
        <end position="23"/>
    </location>
    <ligand>
        <name>phosphoenolpyruvate</name>
        <dbReference type="ChEBI" id="CHEBI:58702"/>
    </ligand>
</feature>
<dbReference type="PANTHER" id="PTHR43783">
    <property type="entry name" value="UDP-N-ACETYLGLUCOSAMINE 1-CARBOXYVINYLTRANSFERASE"/>
    <property type="match status" value="1"/>
</dbReference>
<feature type="active site" description="Proton donor" evidence="12">
    <location>
        <position position="116"/>
    </location>
</feature>
<dbReference type="Pfam" id="PF00275">
    <property type="entry name" value="EPSP_synthase"/>
    <property type="match status" value="1"/>
</dbReference>
<dbReference type="GO" id="GO:0071555">
    <property type="term" value="P:cell wall organization"/>
    <property type="evidence" value="ECO:0007669"/>
    <property type="project" value="UniProtKB-KW"/>
</dbReference>
<evidence type="ECO:0000256" key="12">
    <source>
        <dbReference type="HAMAP-Rule" id="MF_00111"/>
    </source>
</evidence>
<dbReference type="HAMAP" id="MF_00111">
    <property type="entry name" value="MurA"/>
    <property type="match status" value="1"/>
</dbReference>
<feature type="binding site" evidence="12">
    <location>
        <position position="92"/>
    </location>
    <ligand>
        <name>UDP-N-acetyl-alpha-D-glucosamine</name>
        <dbReference type="ChEBI" id="CHEBI:57705"/>
    </ligand>
</feature>
<dbReference type="NCBIfam" id="NF006873">
    <property type="entry name" value="PRK09369.1"/>
    <property type="match status" value="1"/>
</dbReference>
<feature type="domain" description="Enolpyruvate transferase" evidence="13">
    <location>
        <begin position="6"/>
        <end position="402"/>
    </location>
</feature>
<keyword evidence="3 12" id="KW-0963">Cytoplasm</keyword>
<reference evidence="14 15" key="1">
    <citation type="submission" date="2019-03" db="EMBL/GenBank/DDBJ databases">
        <title>Genomic Encyclopedia of Type Strains, Phase IV (KMG-IV): sequencing the most valuable type-strain genomes for metagenomic binning, comparative biology and taxonomic classification.</title>
        <authorList>
            <person name="Goeker M."/>
        </authorList>
    </citation>
    <scope>NUCLEOTIDE SEQUENCE [LARGE SCALE GENOMIC DNA]</scope>
    <source>
        <strain evidence="14 15">DSM 100013</strain>
    </source>
</reference>
<keyword evidence="7 12" id="KW-0573">Peptidoglycan synthesis</keyword>
<dbReference type="InterPro" id="IPR005750">
    <property type="entry name" value="UDP_GlcNAc_COvinyl_MurA"/>
</dbReference>
<dbReference type="UniPathway" id="UPA00219"/>
<evidence type="ECO:0000256" key="3">
    <source>
        <dbReference type="ARBA" id="ARBA00022490"/>
    </source>
</evidence>
<evidence type="ECO:0000259" key="13">
    <source>
        <dbReference type="Pfam" id="PF00275"/>
    </source>
</evidence>
<dbReference type="EC" id="2.5.1.7" evidence="12"/>
<dbReference type="GO" id="GO:0009252">
    <property type="term" value="P:peptidoglycan biosynthetic process"/>
    <property type="evidence" value="ECO:0007669"/>
    <property type="project" value="UniProtKB-UniRule"/>
</dbReference>
<evidence type="ECO:0000256" key="5">
    <source>
        <dbReference type="ARBA" id="ARBA00022679"/>
    </source>
</evidence>
<accession>A0A4R2UCJ9</accession>
<dbReference type="InterPro" id="IPR036968">
    <property type="entry name" value="Enolpyruvate_Tfrase_sf"/>
</dbReference>
<keyword evidence="15" id="KW-1185">Reference proteome</keyword>
<evidence type="ECO:0000256" key="7">
    <source>
        <dbReference type="ARBA" id="ARBA00022984"/>
    </source>
</evidence>
<keyword evidence="5 12" id="KW-0808">Transferase</keyword>
<comment type="similarity">
    <text evidence="10 12">Belongs to the EPSP synthase family. MurA subfamily.</text>
</comment>
<dbReference type="GO" id="GO:0005737">
    <property type="term" value="C:cytoplasm"/>
    <property type="evidence" value="ECO:0007669"/>
    <property type="project" value="UniProtKB-SubCell"/>
</dbReference>
<dbReference type="GO" id="GO:0008760">
    <property type="term" value="F:UDP-N-acetylglucosamine 1-carboxyvinyltransferase activity"/>
    <property type="evidence" value="ECO:0007669"/>
    <property type="project" value="UniProtKB-UniRule"/>
</dbReference>
<organism evidence="14 15">
    <name type="scientific">Serpentinicella alkaliphila</name>
    <dbReference type="NCBI Taxonomy" id="1734049"/>
    <lineage>
        <taxon>Bacteria</taxon>
        <taxon>Bacillati</taxon>
        <taxon>Bacillota</taxon>
        <taxon>Clostridia</taxon>
        <taxon>Peptostreptococcales</taxon>
        <taxon>Natronincolaceae</taxon>
        <taxon>Serpentinicella</taxon>
    </lineage>
</organism>
<dbReference type="InterPro" id="IPR001986">
    <property type="entry name" value="Enolpyruvate_Tfrase_dom"/>
</dbReference>
<evidence type="ECO:0000313" key="15">
    <source>
        <dbReference type="Proteomes" id="UP000295504"/>
    </source>
</evidence>